<dbReference type="AlphaFoldDB" id="A0AAX4KGU2"/>
<evidence type="ECO:0000313" key="1">
    <source>
        <dbReference type="EMBL" id="WWD04735.1"/>
    </source>
</evidence>
<protein>
    <submittedName>
        <fullName evidence="1">Uncharacterized protein</fullName>
    </submittedName>
</protein>
<name>A0AAX4KGU2_9TREE</name>
<dbReference type="GeneID" id="91101610"/>
<gene>
    <name evidence="1" type="ORF">V865_002806</name>
</gene>
<evidence type="ECO:0000313" key="2">
    <source>
        <dbReference type="Proteomes" id="UP001358614"/>
    </source>
</evidence>
<organism evidence="1 2">
    <name type="scientific">Kwoniella europaea PYCC6329</name>
    <dbReference type="NCBI Taxonomy" id="1423913"/>
    <lineage>
        <taxon>Eukaryota</taxon>
        <taxon>Fungi</taxon>
        <taxon>Dikarya</taxon>
        <taxon>Basidiomycota</taxon>
        <taxon>Agaricomycotina</taxon>
        <taxon>Tremellomycetes</taxon>
        <taxon>Tremellales</taxon>
        <taxon>Cryptococcaceae</taxon>
        <taxon>Kwoniella</taxon>
    </lineage>
</organism>
<reference evidence="1 2" key="1">
    <citation type="submission" date="2024-01" db="EMBL/GenBank/DDBJ databases">
        <title>Comparative genomics of Cryptococcus and Kwoniella reveals pathogenesis evolution and contrasting modes of karyotype evolution via chromosome fusion or intercentromeric recombination.</title>
        <authorList>
            <person name="Coelho M.A."/>
            <person name="David-Palma M."/>
            <person name="Shea T."/>
            <person name="Bowers K."/>
            <person name="McGinley-Smith S."/>
            <person name="Mohammad A.W."/>
            <person name="Gnirke A."/>
            <person name="Yurkov A.M."/>
            <person name="Nowrousian M."/>
            <person name="Sun S."/>
            <person name="Cuomo C.A."/>
            <person name="Heitman J."/>
        </authorList>
    </citation>
    <scope>NUCLEOTIDE SEQUENCE [LARGE SCALE GENOMIC DNA]</scope>
    <source>
        <strain evidence="1 2">PYCC6329</strain>
    </source>
</reference>
<dbReference type="EMBL" id="CP144089">
    <property type="protein sequence ID" value="WWD04735.1"/>
    <property type="molecule type" value="Genomic_DNA"/>
</dbReference>
<keyword evidence="2" id="KW-1185">Reference proteome</keyword>
<dbReference type="RefSeq" id="XP_066082702.1">
    <property type="nucleotide sequence ID" value="XM_066226605.1"/>
</dbReference>
<sequence length="78" mass="8804">MITYAPKTFTVSRLTSLCRQSQSIATQGLSSSQPTKEVYNQPSVTIKTFSYRAHLTEGVLRNKIEKARLAHLKRHGKI</sequence>
<dbReference type="KEGG" id="ker:91101610"/>
<proteinExistence type="predicted"/>
<dbReference type="Proteomes" id="UP001358614">
    <property type="component" value="Chromosome 1"/>
</dbReference>
<accession>A0AAX4KGU2</accession>